<protein>
    <submittedName>
        <fullName evidence="2">Uncharacterized protein</fullName>
    </submittedName>
</protein>
<accession>A0A6A6QYZ3</accession>
<feature type="compositionally biased region" description="Polar residues" evidence="1">
    <location>
        <begin position="44"/>
        <end position="64"/>
    </location>
</feature>
<reference evidence="2" key="1">
    <citation type="journal article" date="2020" name="Stud. Mycol.">
        <title>101 Dothideomycetes genomes: a test case for predicting lifestyles and emergence of pathogens.</title>
        <authorList>
            <person name="Haridas S."/>
            <person name="Albert R."/>
            <person name="Binder M."/>
            <person name="Bloem J."/>
            <person name="Labutti K."/>
            <person name="Salamov A."/>
            <person name="Andreopoulos B."/>
            <person name="Baker S."/>
            <person name="Barry K."/>
            <person name="Bills G."/>
            <person name="Bluhm B."/>
            <person name="Cannon C."/>
            <person name="Castanera R."/>
            <person name="Culley D."/>
            <person name="Daum C."/>
            <person name="Ezra D."/>
            <person name="Gonzalez J."/>
            <person name="Henrissat B."/>
            <person name="Kuo A."/>
            <person name="Liang C."/>
            <person name="Lipzen A."/>
            <person name="Lutzoni F."/>
            <person name="Magnuson J."/>
            <person name="Mondo S."/>
            <person name="Nolan M."/>
            <person name="Ohm R."/>
            <person name="Pangilinan J."/>
            <person name="Park H.-J."/>
            <person name="Ramirez L."/>
            <person name="Alfaro M."/>
            <person name="Sun H."/>
            <person name="Tritt A."/>
            <person name="Yoshinaga Y."/>
            <person name="Zwiers L.-H."/>
            <person name="Turgeon B."/>
            <person name="Goodwin S."/>
            <person name="Spatafora J."/>
            <person name="Crous P."/>
            <person name="Grigoriev I."/>
        </authorList>
    </citation>
    <scope>NUCLEOTIDE SEQUENCE</scope>
    <source>
        <strain evidence="2">CBS 269.34</strain>
    </source>
</reference>
<feature type="compositionally biased region" description="Basic residues" evidence="1">
    <location>
        <begin position="804"/>
        <end position="815"/>
    </location>
</feature>
<feature type="compositionally biased region" description="Low complexity" evidence="1">
    <location>
        <begin position="509"/>
        <end position="522"/>
    </location>
</feature>
<organism evidence="2 3">
    <name type="scientific">Lophium mytilinum</name>
    <dbReference type="NCBI Taxonomy" id="390894"/>
    <lineage>
        <taxon>Eukaryota</taxon>
        <taxon>Fungi</taxon>
        <taxon>Dikarya</taxon>
        <taxon>Ascomycota</taxon>
        <taxon>Pezizomycotina</taxon>
        <taxon>Dothideomycetes</taxon>
        <taxon>Pleosporomycetidae</taxon>
        <taxon>Mytilinidiales</taxon>
        <taxon>Mytilinidiaceae</taxon>
        <taxon>Lophium</taxon>
    </lineage>
</organism>
<feature type="region of interest" description="Disordered" evidence="1">
    <location>
        <begin position="201"/>
        <end position="251"/>
    </location>
</feature>
<feature type="region of interest" description="Disordered" evidence="1">
    <location>
        <begin position="131"/>
        <end position="180"/>
    </location>
</feature>
<feature type="compositionally biased region" description="Acidic residues" evidence="1">
    <location>
        <begin position="776"/>
        <end position="786"/>
    </location>
</feature>
<evidence type="ECO:0000313" key="2">
    <source>
        <dbReference type="EMBL" id="KAF2496853.1"/>
    </source>
</evidence>
<feature type="region of interest" description="Disordered" evidence="1">
    <location>
        <begin position="448"/>
        <end position="527"/>
    </location>
</feature>
<proteinExistence type="predicted"/>
<sequence>MNAGGSGHPDEKSSDGTPPPASLYPLAGLEEGPGDFDEARMPYFTNTRGLEMNSSTQTNPQIPQQAAPRSGQDMFNDDYQSYAQMDGVRQRHDFAGYTAQGTPSGHYYDGTSTEAFTRVQHGSTLVTNADPFTGGVEHGHGSGQQGRTPLGQVQTPTNEPVGSTLEESVEPSRKVPEEPYSPLYPIPPAYVIARTNFEAIKPQEPRKKRNTGATSVALTRSDQERNTVPFRGAGLGQAGRPVRTSGNTTRSVRLDQPLESGYADTMGGPYAQARDEHANQQQNPFSMAFPGYTPAAVPTSSLFAPTSSPFVLTQPGAAQPGRSGMAGARNELPSVVDVVAGERFDPDREGRIQATQNRYRMLLQLDDNAAPQFLSWGHDVRDAFLSDFPAFLDRHRNARVLQDAGRLAMYEDFARYSAWAGRPIDEEQVWADMERYNLVNIHVETHGPVEPELAAHPDPTPDLEQRRRRDYGAPVHPTSPDIGGIEGTESFLTPIPGPFEPSSASRLVQGQEPTETTQQAPQKSKKDRMVIRNDVLKGRALNEEGMYFNSAEEGNALFRERPLWRPKEETLPSGTDRLRLVRALEDAMYNLEDIHDRPTNRLARWRPDNAYYDPAAVELAAHRLLERIIKLHMEGWTRPVLDPTQENLFEPEPYLSFKERFEAIRQNLQHWKATAKMVLQGDDLKMDQFIAGPNERAERSERYSQANLAKQIFIKEGRQAAKGRKRTAEEAFSSEGRELNESSATQPRRTPRARGRSVPTPRRTSSNTVQGGDGSDLSEVDEDAAPPEEVRDPRSTREYLPRETKKKGGRGGRSH</sequence>
<name>A0A6A6QYZ3_9PEZI</name>
<gene>
    <name evidence="2" type="ORF">BU16DRAFT_560161</name>
</gene>
<feature type="compositionally biased region" description="Polar residues" evidence="1">
    <location>
        <begin position="145"/>
        <end position="161"/>
    </location>
</feature>
<keyword evidence="3" id="KW-1185">Reference proteome</keyword>
<feature type="compositionally biased region" description="Polar residues" evidence="1">
    <location>
        <begin position="211"/>
        <end position="220"/>
    </location>
</feature>
<dbReference type="AlphaFoldDB" id="A0A6A6QYZ3"/>
<feature type="compositionally biased region" description="Basic and acidic residues" evidence="1">
    <location>
        <begin position="788"/>
        <end position="803"/>
    </location>
</feature>
<evidence type="ECO:0000313" key="3">
    <source>
        <dbReference type="Proteomes" id="UP000799750"/>
    </source>
</evidence>
<evidence type="ECO:0000256" key="1">
    <source>
        <dbReference type="SAM" id="MobiDB-lite"/>
    </source>
</evidence>
<dbReference type="EMBL" id="MU004187">
    <property type="protein sequence ID" value="KAF2496853.1"/>
    <property type="molecule type" value="Genomic_DNA"/>
</dbReference>
<dbReference type="OrthoDB" id="3791931at2759"/>
<dbReference type="Proteomes" id="UP000799750">
    <property type="component" value="Unassembled WGS sequence"/>
</dbReference>
<feature type="region of interest" description="Disordered" evidence="1">
    <location>
        <begin position="718"/>
        <end position="815"/>
    </location>
</feature>
<feature type="region of interest" description="Disordered" evidence="1">
    <location>
        <begin position="1"/>
        <end position="77"/>
    </location>
</feature>